<keyword evidence="1" id="KW-0378">Hydrolase</keyword>
<dbReference type="GO" id="GO:0061522">
    <property type="term" value="F:1,4-dihydroxy-2-naphthoyl-CoA thioesterase activity"/>
    <property type="evidence" value="ECO:0007669"/>
    <property type="project" value="TreeGrafter"/>
</dbReference>
<dbReference type="InterPro" id="IPR006683">
    <property type="entry name" value="Thioestr_dom"/>
</dbReference>
<dbReference type="PANTHER" id="PTHR43240:SF7">
    <property type="entry name" value="BLR7284 PROTEIN"/>
    <property type="match status" value="1"/>
</dbReference>
<dbReference type="STRING" id="1077947.SAMN05216227_1010103"/>
<dbReference type="CDD" id="cd03443">
    <property type="entry name" value="PaaI_thioesterase"/>
    <property type="match status" value="1"/>
</dbReference>
<accession>A0A1H8FDI6</accession>
<dbReference type="SUPFAM" id="SSF54637">
    <property type="entry name" value="Thioesterase/thiol ester dehydrase-isomerase"/>
    <property type="match status" value="1"/>
</dbReference>
<dbReference type="PANTHER" id="PTHR43240">
    <property type="entry name" value="1,4-DIHYDROXY-2-NAPHTHOYL-COA THIOESTERASE 1"/>
    <property type="match status" value="1"/>
</dbReference>
<sequence length="175" mass="18385">MRPALQSLAAMTQGLAPRAVMGNMRGSKRWLMTDSTKIIRQFISALPHSVALGMELDALQDGVAVVSMPYDARFIGDPATGVIHGGAVSALMDTASGAAVMCHPSQPASTATLDLRIDYMRPATPGQRITARAECYHVTRSVAFVRVTTTDADTARPVATASGAFSIEPSKGAKP</sequence>
<evidence type="ECO:0000313" key="4">
    <source>
        <dbReference type="Proteomes" id="UP000183002"/>
    </source>
</evidence>
<dbReference type="Pfam" id="PF03061">
    <property type="entry name" value="4HBT"/>
    <property type="match status" value="1"/>
</dbReference>
<dbReference type="NCBIfam" id="TIGR00369">
    <property type="entry name" value="unchar_dom_1"/>
    <property type="match status" value="1"/>
</dbReference>
<dbReference type="EMBL" id="FOCO01000010">
    <property type="protein sequence ID" value="SEN29257.1"/>
    <property type="molecule type" value="Genomic_DNA"/>
</dbReference>
<dbReference type="Gene3D" id="3.10.129.10">
    <property type="entry name" value="Hotdog Thioesterase"/>
    <property type="match status" value="1"/>
</dbReference>
<evidence type="ECO:0000259" key="2">
    <source>
        <dbReference type="Pfam" id="PF03061"/>
    </source>
</evidence>
<protein>
    <submittedName>
        <fullName evidence="3">Uncharacterized domain 1-containing protein</fullName>
    </submittedName>
</protein>
<gene>
    <name evidence="3" type="ORF">SAMN05216227_1010103</name>
</gene>
<dbReference type="GO" id="GO:0005829">
    <property type="term" value="C:cytosol"/>
    <property type="evidence" value="ECO:0007669"/>
    <property type="project" value="TreeGrafter"/>
</dbReference>
<dbReference type="InterPro" id="IPR029069">
    <property type="entry name" value="HotDog_dom_sf"/>
</dbReference>
<proteinExistence type="predicted"/>
<dbReference type="AlphaFoldDB" id="A0A1H8FDI6"/>
<reference evidence="3 4" key="1">
    <citation type="submission" date="2016-10" db="EMBL/GenBank/DDBJ databases">
        <authorList>
            <person name="de Groot N.N."/>
        </authorList>
    </citation>
    <scope>NUCLEOTIDE SEQUENCE [LARGE SCALE GENOMIC DNA]</scope>
    <source>
        <strain evidence="3 4">CGMCC 1.10836</strain>
    </source>
</reference>
<feature type="domain" description="Thioesterase" evidence="2">
    <location>
        <begin position="81"/>
        <end position="154"/>
    </location>
</feature>
<organism evidence="3 4">
    <name type="scientific">Pseudorhodobacter antarcticus</name>
    <dbReference type="NCBI Taxonomy" id="1077947"/>
    <lineage>
        <taxon>Bacteria</taxon>
        <taxon>Pseudomonadati</taxon>
        <taxon>Pseudomonadota</taxon>
        <taxon>Alphaproteobacteria</taxon>
        <taxon>Rhodobacterales</taxon>
        <taxon>Paracoccaceae</taxon>
        <taxon>Pseudorhodobacter</taxon>
    </lineage>
</organism>
<dbReference type="Proteomes" id="UP000183002">
    <property type="component" value="Unassembled WGS sequence"/>
</dbReference>
<evidence type="ECO:0000313" key="3">
    <source>
        <dbReference type="EMBL" id="SEN29257.1"/>
    </source>
</evidence>
<keyword evidence="4" id="KW-1185">Reference proteome</keyword>
<evidence type="ECO:0000256" key="1">
    <source>
        <dbReference type="ARBA" id="ARBA00022801"/>
    </source>
</evidence>
<name>A0A1H8FDI6_9RHOB</name>
<dbReference type="InterPro" id="IPR003736">
    <property type="entry name" value="PAAI_dom"/>
</dbReference>